<dbReference type="RefSeq" id="WP_209686917.1">
    <property type="nucleotide sequence ID" value="NZ_JAGGLU010000006.1"/>
</dbReference>
<feature type="transmembrane region" description="Helical" evidence="1">
    <location>
        <begin position="257"/>
        <end position="277"/>
    </location>
</feature>
<dbReference type="Proteomes" id="UP001519292">
    <property type="component" value="Unassembled WGS sequence"/>
</dbReference>
<keyword evidence="3" id="KW-1185">Reference proteome</keyword>
<feature type="transmembrane region" description="Helical" evidence="1">
    <location>
        <begin position="93"/>
        <end position="114"/>
    </location>
</feature>
<protein>
    <submittedName>
        <fullName evidence="2">Phosphatidylglycerophosphate synthase</fullName>
    </submittedName>
</protein>
<gene>
    <name evidence="2" type="ORF">J2Z60_001355</name>
</gene>
<keyword evidence="1" id="KW-0812">Transmembrane</keyword>
<sequence>MESKGSEKRRLTREEYRQKVEKNSKLNVWDLCLDRPYVSVAFIILAIFFIMIKWWLGLLILGVAFIISILTIAHSRNPEKTLSIEFRLGGSRILNLLKAIQIGASLLLFLATYMRQVVSINFQTAGSQDALNLLQGAAASTNNAYAAEGANAVGVLNNLLGGSLLGTYRYAASSAQFMNDSGGRAIMIWIFFLMLAPAICVLAQFFREPYSRRALLVGSGSSMVLFALTPILIRHWAGVYAVNHQISQAQINQAFSVGYMAYIAIICSIVVFVIAVYRSIKQDNFSE</sequence>
<evidence type="ECO:0000313" key="2">
    <source>
        <dbReference type="EMBL" id="MBP2058178.1"/>
    </source>
</evidence>
<name>A0ABS4MER3_9LACO</name>
<accession>A0ABS4MER3</accession>
<feature type="transmembrane region" description="Helical" evidence="1">
    <location>
        <begin position="26"/>
        <end position="48"/>
    </location>
</feature>
<dbReference type="EMBL" id="JAGGLU010000006">
    <property type="protein sequence ID" value="MBP2058178.1"/>
    <property type="molecule type" value="Genomic_DNA"/>
</dbReference>
<evidence type="ECO:0000256" key="1">
    <source>
        <dbReference type="SAM" id="Phobius"/>
    </source>
</evidence>
<reference evidence="2 3" key="1">
    <citation type="submission" date="2021-03" db="EMBL/GenBank/DDBJ databases">
        <title>Genomic Encyclopedia of Type Strains, Phase IV (KMG-IV): sequencing the most valuable type-strain genomes for metagenomic binning, comparative biology and taxonomic classification.</title>
        <authorList>
            <person name="Goeker M."/>
        </authorList>
    </citation>
    <scope>NUCLEOTIDE SEQUENCE [LARGE SCALE GENOMIC DNA]</scope>
    <source>
        <strain evidence="2 3">DSM 101872</strain>
    </source>
</reference>
<keyword evidence="1" id="KW-0472">Membrane</keyword>
<comment type="caution">
    <text evidence="2">The sequence shown here is derived from an EMBL/GenBank/DDBJ whole genome shotgun (WGS) entry which is preliminary data.</text>
</comment>
<feature type="transmembrane region" description="Helical" evidence="1">
    <location>
        <begin position="186"/>
        <end position="206"/>
    </location>
</feature>
<feature type="transmembrane region" description="Helical" evidence="1">
    <location>
        <begin position="215"/>
        <end position="237"/>
    </location>
</feature>
<organism evidence="2 3">
    <name type="scientific">Lactobacillus colini</name>
    <dbReference type="NCBI Taxonomy" id="1819254"/>
    <lineage>
        <taxon>Bacteria</taxon>
        <taxon>Bacillati</taxon>
        <taxon>Bacillota</taxon>
        <taxon>Bacilli</taxon>
        <taxon>Lactobacillales</taxon>
        <taxon>Lactobacillaceae</taxon>
        <taxon>Lactobacillus</taxon>
    </lineage>
</organism>
<keyword evidence="1" id="KW-1133">Transmembrane helix</keyword>
<proteinExistence type="predicted"/>
<evidence type="ECO:0000313" key="3">
    <source>
        <dbReference type="Proteomes" id="UP001519292"/>
    </source>
</evidence>
<feature type="transmembrane region" description="Helical" evidence="1">
    <location>
        <begin position="54"/>
        <end position="73"/>
    </location>
</feature>